<dbReference type="Gene3D" id="3.40.390.10">
    <property type="entry name" value="Collagenase (Catalytic Domain)"/>
    <property type="match status" value="1"/>
</dbReference>
<keyword evidence="3" id="KW-1185">Reference proteome</keyword>
<feature type="transmembrane region" description="Helical" evidence="1">
    <location>
        <begin position="6"/>
        <end position="23"/>
    </location>
</feature>
<gene>
    <name evidence="2" type="ORF">SVUK_LOCUS13669</name>
</gene>
<accession>A0A3P7J0J8</accession>
<keyword evidence="1" id="KW-0472">Membrane</keyword>
<dbReference type="Proteomes" id="UP000270094">
    <property type="component" value="Unassembled WGS sequence"/>
</dbReference>
<reference evidence="2 3" key="1">
    <citation type="submission" date="2018-11" db="EMBL/GenBank/DDBJ databases">
        <authorList>
            <consortium name="Pathogen Informatics"/>
        </authorList>
    </citation>
    <scope>NUCLEOTIDE SEQUENCE [LARGE SCALE GENOMIC DNA]</scope>
</reference>
<dbReference type="OrthoDB" id="5872004at2759"/>
<evidence type="ECO:0008006" key="4">
    <source>
        <dbReference type="Google" id="ProtNLM"/>
    </source>
</evidence>
<evidence type="ECO:0000256" key="1">
    <source>
        <dbReference type="SAM" id="Phobius"/>
    </source>
</evidence>
<dbReference type="PANTHER" id="PTHR11733">
    <property type="entry name" value="ZINC METALLOPROTEASE FAMILY M13 NEPRILYSIN-RELATED"/>
    <property type="match status" value="1"/>
</dbReference>
<dbReference type="InterPro" id="IPR000718">
    <property type="entry name" value="Peptidase_M13"/>
</dbReference>
<dbReference type="InterPro" id="IPR024079">
    <property type="entry name" value="MetalloPept_cat_dom_sf"/>
</dbReference>
<evidence type="ECO:0000313" key="3">
    <source>
        <dbReference type="Proteomes" id="UP000270094"/>
    </source>
</evidence>
<proteinExistence type="predicted"/>
<dbReference type="AlphaFoldDB" id="A0A3P7J0J8"/>
<sequence>MTGLVAVLFIVSLVFNILIYVEVNKEKENPVTPPPVVRTTTTPGTTFAPTVTRTRVSTVETTPRSSASTSLRTLRTTVTTPTTTWAPPVFNETIFCPRFAMAEDNEETRKAAALILSGLNENVDPCEDFYAYTCSKYIEDHNVLELGVEKIASSDELQQEINEEIANVLVKVNVSDEKVSKTERITQASS</sequence>
<dbReference type="EMBL" id="UYYB01102602">
    <property type="protein sequence ID" value="VDM78671.1"/>
    <property type="molecule type" value="Genomic_DNA"/>
</dbReference>
<organism evidence="2 3">
    <name type="scientific">Strongylus vulgaris</name>
    <name type="common">Blood worm</name>
    <dbReference type="NCBI Taxonomy" id="40348"/>
    <lineage>
        <taxon>Eukaryota</taxon>
        <taxon>Metazoa</taxon>
        <taxon>Ecdysozoa</taxon>
        <taxon>Nematoda</taxon>
        <taxon>Chromadorea</taxon>
        <taxon>Rhabditida</taxon>
        <taxon>Rhabditina</taxon>
        <taxon>Rhabditomorpha</taxon>
        <taxon>Strongyloidea</taxon>
        <taxon>Strongylidae</taxon>
        <taxon>Strongylus</taxon>
    </lineage>
</organism>
<keyword evidence="1" id="KW-1133">Transmembrane helix</keyword>
<dbReference type="PANTHER" id="PTHR11733:SF188">
    <property type="entry name" value="NEPRILYSIN"/>
    <property type="match status" value="1"/>
</dbReference>
<name>A0A3P7J0J8_STRVU</name>
<keyword evidence="1" id="KW-0812">Transmembrane</keyword>
<dbReference type="GO" id="GO:0016485">
    <property type="term" value="P:protein processing"/>
    <property type="evidence" value="ECO:0007669"/>
    <property type="project" value="TreeGrafter"/>
</dbReference>
<dbReference type="SUPFAM" id="SSF55486">
    <property type="entry name" value="Metalloproteases ('zincins'), catalytic domain"/>
    <property type="match status" value="1"/>
</dbReference>
<dbReference type="InterPro" id="IPR042089">
    <property type="entry name" value="Peptidase_M13_dom_2"/>
</dbReference>
<protein>
    <recommendedName>
        <fullName evidence="4">Peptidase M13 N-terminal domain-containing protein</fullName>
    </recommendedName>
</protein>
<dbReference type="Gene3D" id="1.10.1380.10">
    <property type="entry name" value="Neutral endopeptidase , domain2"/>
    <property type="match status" value="1"/>
</dbReference>
<dbReference type="PROSITE" id="PS51885">
    <property type="entry name" value="NEPRILYSIN"/>
    <property type="match status" value="1"/>
</dbReference>
<dbReference type="GO" id="GO:0004222">
    <property type="term" value="F:metalloendopeptidase activity"/>
    <property type="evidence" value="ECO:0007669"/>
    <property type="project" value="InterPro"/>
</dbReference>
<dbReference type="GO" id="GO:0005886">
    <property type="term" value="C:plasma membrane"/>
    <property type="evidence" value="ECO:0007669"/>
    <property type="project" value="TreeGrafter"/>
</dbReference>
<evidence type="ECO:0000313" key="2">
    <source>
        <dbReference type="EMBL" id="VDM78671.1"/>
    </source>
</evidence>